<dbReference type="OrthoDB" id="9794572at2"/>
<evidence type="ECO:0000313" key="3">
    <source>
        <dbReference type="Proteomes" id="UP000192678"/>
    </source>
</evidence>
<feature type="signal peptide" evidence="1">
    <location>
        <begin position="1"/>
        <end position="25"/>
    </location>
</feature>
<proteinExistence type="predicted"/>
<dbReference type="SUPFAM" id="SSF75005">
    <property type="entry name" value="Arabinanase/levansucrase/invertase"/>
    <property type="match status" value="1"/>
</dbReference>
<evidence type="ECO:0000256" key="1">
    <source>
        <dbReference type="SAM" id="SignalP"/>
    </source>
</evidence>
<dbReference type="InterPro" id="IPR023296">
    <property type="entry name" value="Glyco_hydro_beta-prop_sf"/>
</dbReference>
<organism evidence="2 3">
    <name type="scientific">Pedobacter nyackensis</name>
    <dbReference type="NCBI Taxonomy" id="475255"/>
    <lineage>
        <taxon>Bacteria</taxon>
        <taxon>Pseudomonadati</taxon>
        <taxon>Bacteroidota</taxon>
        <taxon>Sphingobacteriia</taxon>
        <taxon>Sphingobacteriales</taxon>
        <taxon>Sphingobacteriaceae</taxon>
        <taxon>Pedobacter</taxon>
    </lineage>
</organism>
<accession>A0A1W2CPU6</accession>
<reference evidence="2 3" key="1">
    <citation type="submission" date="2017-04" db="EMBL/GenBank/DDBJ databases">
        <authorList>
            <person name="Afonso C.L."/>
            <person name="Miller P.J."/>
            <person name="Scott M.A."/>
            <person name="Spackman E."/>
            <person name="Goraichik I."/>
            <person name="Dimitrov K.M."/>
            <person name="Suarez D.L."/>
            <person name="Swayne D.E."/>
        </authorList>
    </citation>
    <scope>NUCLEOTIDE SEQUENCE [LARGE SCALE GENOMIC DNA]</scope>
    <source>
        <strain evidence="2 3">DSM 19625</strain>
    </source>
</reference>
<dbReference type="EMBL" id="FWYB01000004">
    <property type="protein sequence ID" value="SMC87233.1"/>
    <property type="molecule type" value="Genomic_DNA"/>
</dbReference>
<keyword evidence="1" id="KW-0732">Signal</keyword>
<dbReference type="Gene3D" id="2.115.10.20">
    <property type="entry name" value="Glycosyl hydrolase domain, family 43"/>
    <property type="match status" value="1"/>
</dbReference>
<keyword evidence="3" id="KW-1185">Reference proteome</keyword>
<protein>
    <recommendedName>
        <fullName evidence="4">Glycosyl hydrolases family 43</fullName>
    </recommendedName>
</protein>
<dbReference type="RefSeq" id="WP_084289255.1">
    <property type="nucleotide sequence ID" value="NZ_FWYB01000004.1"/>
</dbReference>
<name>A0A1W2CPU6_9SPHI</name>
<feature type="chain" id="PRO_5012551731" description="Glycosyl hydrolases family 43" evidence="1">
    <location>
        <begin position="26"/>
        <end position="555"/>
    </location>
</feature>
<evidence type="ECO:0000313" key="2">
    <source>
        <dbReference type="EMBL" id="SMC87233.1"/>
    </source>
</evidence>
<sequence length="555" mass="63151">MKPFFKSIFRTSLCLFLCYYSATYAKTAIYDTKYEKPKDSLYRLIGHEYSTTRLSEFVNVFSGAKNSVARISKELEGLKVIKLPLSDGIVKAGSIKFNVKNSCYLLIGIFRDSAAKTNTSSLERIDYGKGRLTKEPLIKNAMSITGLPDIDIYAIAYKSGTHSLKWTDNLFMILGAVQSLKDIKHRDGGCPDGRLWDPFIIEGFTAKKALFEVVEGPEQPVLDVGMEGAQDIQGGFEGGVCVKINGVYHMFPTERAGEKGMDYTYDRVKTRIGHWTSKDAVKWKRKSTVFQASGTYAITHDDNPLNDRRGAIWSYMPVFNDKTDTWYGYYLTYTVDKDIAPNHSFGRIWRTESQTKGIEGIGGPYNEGVVIMEPGLDTQLWEGRQGVDSFFPFQINNKEWLAFYGGAYPYQSFKDYPDKPGKGWFIGLAKSKSPEGPWTRMDTTINPIKTIHPWFIENPIVYKLSADCYITIFDGGPLSRDGYNWTEATYIPIETKVNKWWDIMRTPMCLIDEGNDMFTIVYAAINHNKRFHPIGKVKVKLNREVLKNRTDLIKH</sequence>
<evidence type="ECO:0008006" key="4">
    <source>
        <dbReference type="Google" id="ProtNLM"/>
    </source>
</evidence>
<gene>
    <name evidence="2" type="ORF">SAMN04488101_104146</name>
</gene>
<dbReference type="AlphaFoldDB" id="A0A1W2CPU6"/>
<dbReference type="Proteomes" id="UP000192678">
    <property type="component" value="Unassembled WGS sequence"/>
</dbReference>